<dbReference type="Proteomes" id="UP001138500">
    <property type="component" value="Unassembled WGS sequence"/>
</dbReference>
<sequence length="123" mass="13275">MAKTKAAFDVPAEMQILPKGGHFAGGMEESSSVGTCQALLARGREQTKLAMVAKAERSLAVSQQRKRLLKSAAGAEQSSTSYRRLDKSLMDISLKAAETRCQLKSQRPLYNTLTIRCPATSSA</sequence>
<protein>
    <submittedName>
        <fullName evidence="1">Uncharacterized protein</fullName>
    </submittedName>
</protein>
<comment type="caution">
    <text evidence="1">The sequence shown here is derived from an EMBL/GenBank/DDBJ whole genome shotgun (WGS) entry which is preliminary data.</text>
</comment>
<organism evidence="1 2">
    <name type="scientific">Teratosphaeria destructans</name>
    <dbReference type="NCBI Taxonomy" id="418781"/>
    <lineage>
        <taxon>Eukaryota</taxon>
        <taxon>Fungi</taxon>
        <taxon>Dikarya</taxon>
        <taxon>Ascomycota</taxon>
        <taxon>Pezizomycotina</taxon>
        <taxon>Dothideomycetes</taxon>
        <taxon>Dothideomycetidae</taxon>
        <taxon>Mycosphaerellales</taxon>
        <taxon>Teratosphaeriaceae</taxon>
        <taxon>Teratosphaeria</taxon>
    </lineage>
</organism>
<dbReference type="EMBL" id="RIBY02000202">
    <property type="protein sequence ID" value="KAH9844923.1"/>
    <property type="molecule type" value="Genomic_DNA"/>
</dbReference>
<evidence type="ECO:0000313" key="2">
    <source>
        <dbReference type="Proteomes" id="UP001138500"/>
    </source>
</evidence>
<evidence type="ECO:0000313" key="1">
    <source>
        <dbReference type="EMBL" id="KAH9844923.1"/>
    </source>
</evidence>
<proteinExistence type="predicted"/>
<name>A0A9W7W6D5_9PEZI</name>
<reference evidence="1 2" key="2">
    <citation type="journal article" date="2021" name="Curr. Genet.">
        <title>Genetic response to nitrogen starvation in the aggressive Eucalyptus foliar pathogen Teratosphaeria destructans.</title>
        <authorList>
            <person name="Havenga M."/>
            <person name="Wingfield B.D."/>
            <person name="Wingfield M.J."/>
            <person name="Dreyer L.L."/>
            <person name="Roets F."/>
            <person name="Aylward J."/>
        </authorList>
    </citation>
    <scope>NUCLEOTIDE SEQUENCE [LARGE SCALE GENOMIC DNA]</scope>
    <source>
        <strain evidence="1">CMW44962</strain>
    </source>
</reference>
<reference evidence="1 2" key="1">
    <citation type="journal article" date="2018" name="IMA Fungus">
        <title>IMA Genome-F 10: Nine draft genome sequences of Claviceps purpurea s.lat., including C. arundinis, C. humidiphila, and C. cf. spartinae, pseudomolecules for the pitch canker pathogen Fusarium circinatum, draft genome of Davidsoniella eucalypti, Grosmannia galeiformis, Quambalaria eucalypti, and Teratosphaeria destructans.</title>
        <authorList>
            <person name="Wingfield B.D."/>
            <person name="Liu M."/>
            <person name="Nguyen H.D."/>
            <person name="Lane F.A."/>
            <person name="Morgan S.W."/>
            <person name="De Vos L."/>
            <person name="Wilken P.M."/>
            <person name="Duong T.A."/>
            <person name="Aylward J."/>
            <person name="Coetzee M.P."/>
            <person name="Dadej K."/>
            <person name="De Beer Z.W."/>
            <person name="Findlay W."/>
            <person name="Havenga M."/>
            <person name="Kolarik M."/>
            <person name="Menzies J.G."/>
            <person name="Naidoo K."/>
            <person name="Pochopski O."/>
            <person name="Shoukouhi P."/>
            <person name="Santana Q.C."/>
            <person name="Seifert K.A."/>
            <person name="Soal N."/>
            <person name="Steenkamp E.T."/>
            <person name="Tatham C.T."/>
            <person name="van der Nest M.A."/>
            <person name="Wingfield M.J."/>
        </authorList>
    </citation>
    <scope>NUCLEOTIDE SEQUENCE [LARGE SCALE GENOMIC DNA]</scope>
    <source>
        <strain evidence="1">CMW44962</strain>
    </source>
</reference>
<accession>A0A9W7W6D5</accession>
<dbReference type="AlphaFoldDB" id="A0A9W7W6D5"/>
<keyword evidence="2" id="KW-1185">Reference proteome</keyword>
<gene>
    <name evidence="1" type="ORF">Tdes44962_MAKER07033</name>
</gene>